<feature type="region of interest" description="Disordered" evidence="1">
    <location>
        <begin position="489"/>
        <end position="612"/>
    </location>
</feature>
<feature type="region of interest" description="Disordered" evidence="1">
    <location>
        <begin position="242"/>
        <end position="264"/>
    </location>
</feature>
<dbReference type="EMBL" id="PJQM01000139">
    <property type="protein sequence ID" value="RCI06515.1"/>
    <property type="molecule type" value="Genomic_DNA"/>
</dbReference>
<evidence type="ECO:0008006" key="4">
    <source>
        <dbReference type="Google" id="ProtNLM"/>
    </source>
</evidence>
<protein>
    <recommendedName>
        <fullName evidence="4">Arrestin C-terminal-like domain-containing protein</fullName>
    </recommendedName>
</protein>
<feature type="compositionally biased region" description="Pro residues" evidence="1">
    <location>
        <begin position="296"/>
        <end position="310"/>
    </location>
</feature>
<feature type="compositionally biased region" description="Low complexity" evidence="1">
    <location>
        <begin position="242"/>
        <end position="252"/>
    </location>
</feature>
<dbReference type="Proteomes" id="UP000253551">
    <property type="component" value="Unassembled WGS sequence"/>
</dbReference>
<feature type="compositionally biased region" description="Low complexity" evidence="1">
    <location>
        <begin position="311"/>
        <end position="321"/>
    </location>
</feature>
<evidence type="ECO:0000313" key="3">
    <source>
        <dbReference type="Proteomes" id="UP000253551"/>
    </source>
</evidence>
<evidence type="ECO:0000256" key="1">
    <source>
        <dbReference type="SAM" id="MobiDB-lite"/>
    </source>
</evidence>
<evidence type="ECO:0000313" key="2">
    <source>
        <dbReference type="EMBL" id="RCI06515.1"/>
    </source>
</evidence>
<feature type="non-terminal residue" evidence="2">
    <location>
        <position position="1"/>
    </location>
</feature>
<organism evidence="2 3">
    <name type="scientific">Rhizopus stolonifer</name>
    <name type="common">Rhizopus nigricans</name>
    <dbReference type="NCBI Taxonomy" id="4846"/>
    <lineage>
        <taxon>Eukaryota</taxon>
        <taxon>Fungi</taxon>
        <taxon>Fungi incertae sedis</taxon>
        <taxon>Mucoromycota</taxon>
        <taxon>Mucoromycotina</taxon>
        <taxon>Mucoromycetes</taxon>
        <taxon>Mucorales</taxon>
        <taxon>Mucorineae</taxon>
        <taxon>Rhizopodaceae</taxon>
        <taxon>Rhizopus</taxon>
    </lineage>
</organism>
<feature type="compositionally biased region" description="Low complexity" evidence="1">
    <location>
        <begin position="360"/>
        <end position="386"/>
    </location>
</feature>
<gene>
    <name evidence="2" type="ORF">CU098_013759</name>
</gene>
<comment type="caution">
    <text evidence="2">The sequence shown here is derived from an EMBL/GenBank/DDBJ whole genome shotgun (WGS) entry which is preliminary data.</text>
</comment>
<feature type="region of interest" description="Disordered" evidence="1">
    <location>
        <begin position="294"/>
        <end position="413"/>
    </location>
</feature>
<keyword evidence="3" id="KW-1185">Reference proteome</keyword>
<dbReference type="AlphaFoldDB" id="A0A367KWE3"/>
<name>A0A367KWE3_RHIST</name>
<feature type="compositionally biased region" description="Pro residues" evidence="1">
    <location>
        <begin position="387"/>
        <end position="397"/>
    </location>
</feature>
<proteinExistence type="predicted"/>
<feature type="region of interest" description="Disordered" evidence="1">
    <location>
        <begin position="191"/>
        <end position="224"/>
    </location>
</feature>
<dbReference type="STRING" id="4846.A0A367KWE3"/>
<dbReference type="OrthoDB" id="10654797at2759"/>
<reference evidence="2 3" key="1">
    <citation type="journal article" date="2018" name="G3 (Bethesda)">
        <title>Phylogenetic and Phylogenomic Definition of Rhizopus Species.</title>
        <authorList>
            <person name="Gryganskyi A.P."/>
            <person name="Golan J."/>
            <person name="Dolatabadi S."/>
            <person name="Mondo S."/>
            <person name="Robb S."/>
            <person name="Idnurm A."/>
            <person name="Muszewska A."/>
            <person name="Steczkiewicz K."/>
            <person name="Masonjones S."/>
            <person name="Liao H.L."/>
            <person name="Gajdeczka M.T."/>
            <person name="Anike F."/>
            <person name="Vuek A."/>
            <person name="Anishchenko I.M."/>
            <person name="Voigt K."/>
            <person name="de Hoog G.S."/>
            <person name="Smith M.E."/>
            <person name="Heitman J."/>
            <person name="Vilgalys R."/>
            <person name="Stajich J.E."/>
        </authorList>
    </citation>
    <scope>NUCLEOTIDE SEQUENCE [LARGE SCALE GENOMIC DNA]</scope>
    <source>
        <strain evidence="2 3">LSU 92-RS-03</strain>
    </source>
</reference>
<sequence>TESDLSCSNKDSHILDLDKKIADSVNYKDTHFKYIKRTVPALIHIPNESTSAWKQPYLIRHRLHPYLSFTLDSPMVTIYHHLEITFQFGMKHDDIKSRIPVIIASIPKKDSLQLSDKPSLPVEQDNSMMMKYAFEEVAHANFLTYRLESRASTFMTDDESAIQYHEGTFSKVKDANLLSLMSFDEDIHTTDKLTPVSFGPSRTTSPTSPTPPIRPLLSQFGNSQSEPDTLLKLKKFASAADISSSSEASSQQETERPRTTTPTMRRQNMYRKPQLPPINVDLANGKDTRGLTVLPLPRPPQAGLPLPPLPTTTSSGSGVLPILDRNEQSRSNIHLESSKRNRNNMSMEDMQSVYSEASVTSMNNAPSLSSSASLSTNKSQPQLQSRPPSPVFSPAPGLPATIPLRPQQEDTSRIEETFLSDGAVSPAMNTVASSVVLSPRTMYSLQRRIALSTISSLTNDSWRMGSSILPRGGRYSTQADSDVHSLMMQSSRYSSENSSHLYESTYQQLYSPPPPPPNPYINARLPPVPTTETTKSKSNKRSTMIYLEDSDNEDDGDHRKSVPPSPVPQLPPLETLVLSEPSTSTADKEQDCTPPKLPRLSFGKDFGISLGL</sequence>
<feature type="compositionally biased region" description="Polar residues" evidence="1">
    <location>
        <begin position="489"/>
        <end position="510"/>
    </location>
</feature>
<accession>A0A367KWE3</accession>